<dbReference type="EMBL" id="NKCK01000426">
    <property type="protein sequence ID" value="RSL82190.1"/>
    <property type="molecule type" value="Genomic_DNA"/>
</dbReference>
<evidence type="ECO:0000313" key="1">
    <source>
        <dbReference type="EMBL" id="RSL82190.1"/>
    </source>
</evidence>
<dbReference type="STRING" id="1325735.A0A428RXD0"/>
<protein>
    <submittedName>
        <fullName evidence="1">Uncharacterized protein</fullName>
    </submittedName>
</protein>
<accession>A0A428RXD0</accession>
<dbReference type="Proteomes" id="UP000287144">
    <property type="component" value="Unassembled WGS sequence"/>
</dbReference>
<keyword evidence="2" id="KW-1185">Reference proteome</keyword>
<sequence>MSIVWINRNWDQPISMRKQWALSYHIFASALALLSEYRSDSCIEEEEYTETIQGAVELLEKIKEHSAVAYHAARILRENMVEDNQTVGSLD</sequence>
<evidence type="ECO:0000313" key="2">
    <source>
        <dbReference type="Proteomes" id="UP000287144"/>
    </source>
</evidence>
<reference evidence="1 2" key="1">
    <citation type="submission" date="2017-06" db="EMBL/GenBank/DDBJ databases">
        <title>Comparative genomic analysis of Ambrosia Fusariam Clade fungi.</title>
        <authorList>
            <person name="Stajich J.E."/>
            <person name="Carrillo J."/>
            <person name="Kijimoto T."/>
            <person name="Eskalen A."/>
            <person name="O'Donnell K."/>
            <person name="Kasson M."/>
        </authorList>
    </citation>
    <scope>NUCLEOTIDE SEQUENCE [LARGE SCALE GENOMIC DNA]</scope>
    <source>
        <strain evidence="1 2">NRRL62579</strain>
    </source>
</reference>
<comment type="caution">
    <text evidence="1">The sequence shown here is derived from an EMBL/GenBank/DDBJ whole genome shotgun (WGS) entry which is preliminary data.</text>
</comment>
<gene>
    <name evidence="1" type="ORF">CEP52_017021</name>
</gene>
<organism evidence="1 2">
    <name type="scientific">Fusarium oligoseptatum</name>
    <dbReference type="NCBI Taxonomy" id="2604345"/>
    <lineage>
        <taxon>Eukaryota</taxon>
        <taxon>Fungi</taxon>
        <taxon>Dikarya</taxon>
        <taxon>Ascomycota</taxon>
        <taxon>Pezizomycotina</taxon>
        <taxon>Sordariomycetes</taxon>
        <taxon>Hypocreomycetidae</taxon>
        <taxon>Hypocreales</taxon>
        <taxon>Nectriaceae</taxon>
        <taxon>Fusarium</taxon>
        <taxon>Fusarium solani species complex</taxon>
    </lineage>
</organism>
<proteinExistence type="predicted"/>
<dbReference type="AlphaFoldDB" id="A0A428RXD0"/>
<name>A0A428RXD0_9HYPO</name>